<sequence>MKSMTSVLKHHPLVAFFILAFGISWGNYLLSRAWPNFPFLFPYGPLLAAVIVTSVTRGMDGLKDLLNRCLRWRVELKWYLAALVVPVALTIAAVSLNILLGASAPERGQLGHWYSLFILFPMALVDAPLGEETGWRGYALSRFSARRSPLVNSLFLGVLIAGWHVPVALAAPSIAAYLIGAIASAVLTNWVYYNSQESALLAILYHTAQNTIGGWYLFRMFTGPELIRLWWLWAAAHVVVVFILVLVAGPNLRRRPRPFAGARGKY</sequence>
<proteinExistence type="predicted"/>
<dbReference type="Pfam" id="PF02517">
    <property type="entry name" value="Rce1-like"/>
    <property type="match status" value="1"/>
</dbReference>
<feature type="transmembrane region" description="Helical" evidence="1">
    <location>
        <begin position="78"/>
        <end position="100"/>
    </location>
</feature>
<dbReference type="AlphaFoldDB" id="A0A537IKZ9"/>
<keyword evidence="3" id="KW-0378">Hydrolase</keyword>
<organism evidence="3 4">
    <name type="scientific">Candidatus Segetimicrobium genomatis</name>
    <dbReference type="NCBI Taxonomy" id="2569760"/>
    <lineage>
        <taxon>Bacteria</taxon>
        <taxon>Bacillati</taxon>
        <taxon>Candidatus Sysuimicrobiota</taxon>
        <taxon>Candidatus Sysuimicrobiia</taxon>
        <taxon>Candidatus Sysuimicrobiales</taxon>
        <taxon>Candidatus Segetimicrobiaceae</taxon>
        <taxon>Candidatus Segetimicrobium</taxon>
    </lineage>
</organism>
<feature type="transmembrane region" description="Helical" evidence="1">
    <location>
        <begin position="12"/>
        <end position="31"/>
    </location>
</feature>
<dbReference type="GO" id="GO:0008237">
    <property type="term" value="F:metallopeptidase activity"/>
    <property type="evidence" value="ECO:0007669"/>
    <property type="project" value="UniProtKB-KW"/>
</dbReference>
<keyword evidence="1" id="KW-1133">Transmembrane helix</keyword>
<evidence type="ECO:0000259" key="2">
    <source>
        <dbReference type="Pfam" id="PF02517"/>
    </source>
</evidence>
<dbReference type="InterPro" id="IPR003675">
    <property type="entry name" value="Rce1/LyrA-like_dom"/>
</dbReference>
<feature type="transmembrane region" description="Helical" evidence="1">
    <location>
        <begin position="150"/>
        <end position="168"/>
    </location>
</feature>
<keyword evidence="1" id="KW-0812">Transmembrane</keyword>
<dbReference type="EMBL" id="VBAP01000096">
    <property type="protein sequence ID" value="TMI71978.1"/>
    <property type="molecule type" value="Genomic_DNA"/>
</dbReference>
<dbReference type="GO" id="GO:0006508">
    <property type="term" value="P:proteolysis"/>
    <property type="evidence" value="ECO:0007669"/>
    <property type="project" value="UniProtKB-KW"/>
</dbReference>
<dbReference type="PANTHER" id="PTHR35797">
    <property type="entry name" value="PROTEASE-RELATED"/>
    <property type="match status" value="1"/>
</dbReference>
<keyword evidence="3" id="KW-0482">Metalloprotease</keyword>
<feature type="transmembrane region" description="Helical" evidence="1">
    <location>
        <begin position="174"/>
        <end position="192"/>
    </location>
</feature>
<dbReference type="GO" id="GO:0004175">
    <property type="term" value="F:endopeptidase activity"/>
    <property type="evidence" value="ECO:0007669"/>
    <property type="project" value="UniProtKB-ARBA"/>
</dbReference>
<reference evidence="3 4" key="1">
    <citation type="journal article" date="2019" name="Nat. Microbiol.">
        <title>Mediterranean grassland soil C-N compound turnover is dependent on rainfall and depth, and is mediated by genomically divergent microorganisms.</title>
        <authorList>
            <person name="Diamond S."/>
            <person name="Andeer P.F."/>
            <person name="Li Z."/>
            <person name="Crits-Christoph A."/>
            <person name="Burstein D."/>
            <person name="Anantharaman K."/>
            <person name="Lane K.R."/>
            <person name="Thomas B.C."/>
            <person name="Pan C."/>
            <person name="Northen T.R."/>
            <person name="Banfield J.F."/>
        </authorList>
    </citation>
    <scope>NUCLEOTIDE SEQUENCE [LARGE SCALE GENOMIC DNA]</scope>
    <source>
        <strain evidence="3">NP_8</strain>
    </source>
</reference>
<evidence type="ECO:0000313" key="3">
    <source>
        <dbReference type="EMBL" id="TMI71978.1"/>
    </source>
</evidence>
<feature type="domain" description="CAAX prenyl protease 2/Lysostaphin resistance protein A-like" evidence="2">
    <location>
        <begin position="116"/>
        <end position="211"/>
    </location>
</feature>
<evidence type="ECO:0000313" key="4">
    <source>
        <dbReference type="Proteomes" id="UP000318834"/>
    </source>
</evidence>
<comment type="caution">
    <text evidence="3">The sequence shown here is derived from an EMBL/GenBank/DDBJ whole genome shotgun (WGS) entry which is preliminary data.</text>
</comment>
<dbReference type="PANTHER" id="PTHR35797:SF1">
    <property type="entry name" value="PROTEASE"/>
    <property type="match status" value="1"/>
</dbReference>
<keyword evidence="1" id="KW-0472">Membrane</keyword>
<accession>A0A537IKZ9</accession>
<keyword evidence="3" id="KW-0645">Protease</keyword>
<gene>
    <name evidence="3" type="ORF">E6H05_11720</name>
</gene>
<dbReference type="GO" id="GO:0080120">
    <property type="term" value="P:CAAX-box protein maturation"/>
    <property type="evidence" value="ECO:0007669"/>
    <property type="project" value="UniProtKB-ARBA"/>
</dbReference>
<feature type="transmembrane region" description="Helical" evidence="1">
    <location>
        <begin position="112"/>
        <end position="129"/>
    </location>
</feature>
<feature type="transmembrane region" description="Helical" evidence="1">
    <location>
        <begin position="199"/>
        <end position="218"/>
    </location>
</feature>
<feature type="transmembrane region" description="Helical" evidence="1">
    <location>
        <begin position="37"/>
        <end position="57"/>
    </location>
</feature>
<feature type="transmembrane region" description="Helical" evidence="1">
    <location>
        <begin position="230"/>
        <end position="249"/>
    </location>
</feature>
<dbReference type="InterPro" id="IPR042150">
    <property type="entry name" value="MmRce1-like"/>
</dbReference>
<name>A0A537IKZ9_9BACT</name>
<evidence type="ECO:0000256" key="1">
    <source>
        <dbReference type="SAM" id="Phobius"/>
    </source>
</evidence>
<dbReference type="Proteomes" id="UP000318834">
    <property type="component" value="Unassembled WGS sequence"/>
</dbReference>
<protein>
    <submittedName>
        <fullName evidence="3">CPBP family intramembrane metalloprotease</fullName>
    </submittedName>
</protein>